<sequence length="145" mass="15328">MEPPARGKVRFQRRPLGMNWLMVGAVAGGGALGSVARYFAAGLLGRTFGTAFPWGTLAVNIVGSFAMGMVVELIALKFSVSQELRAFLAVGVLGGFTTFSSFSLDTAVLFQRGEFGHAMVYVLASVLGGLFALFAALYLVRQVIA</sequence>
<organism evidence="13">
    <name type="scientific">uncultured Alphaproteobacteria bacterium</name>
    <dbReference type="NCBI Taxonomy" id="91750"/>
    <lineage>
        <taxon>Bacteria</taxon>
        <taxon>Pseudomonadati</taxon>
        <taxon>Pseudomonadota</taxon>
        <taxon>Alphaproteobacteria</taxon>
        <taxon>environmental samples</taxon>
    </lineage>
</organism>
<keyword evidence="12" id="KW-0479">Metal-binding</keyword>
<dbReference type="GO" id="GO:0005886">
    <property type="term" value="C:plasma membrane"/>
    <property type="evidence" value="ECO:0007669"/>
    <property type="project" value="UniProtKB-SubCell"/>
</dbReference>
<comment type="similarity">
    <text evidence="10 12">Belongs to the fluoride channel Fluc/FEX (TC 1.A.43) family.</text>
</comment>
<keyword evidence="3" id="KW-0997">Cell inner membrane</keyword>
<evidence type="ECO:0000313" key="13">
    <source>
        <dbReference type="EMBL" id="SBW12910.1"/>
    </source>
</evidence>
<feature type="transmembrane region" description="Helical" evidence="12">
    <location>
        <begin position="86"/>
        <end position="104"/>
    </location>
</feature>
<keyword evidence="6 12" id="KW-0915">Sodium</keyword>
<keyword evidence="5 12" id="KW-1133">Transmembrane helix</keyword>
<dbReference type="HAMAP" id="MF_00454">
    <property type="entry name" value="FluC"/>
    <property type="match status" value="1"/>
</dbReference>
<dbReference type="GO" id="GO:0046872">
    <property type="term" value="F:metal ion binding"/>
    <property type="evidence" value="ECO:0007669"/>
    <property type="project" value="UniProtKB-KW"/>
</dbReference>
<evidence type="ECO:0000256" key="3">
    <source>
        <dbReference type="ARBA" id="ARBA00022519"/>
    </source>
</evidence>
<comment type="subcellular location">
    <subcellularLocation>
        <location evidence="1 12">Cell membrane</location>
        <topology evidence="1 12">Multi-pass membrane protein</topology>
    </subcellularLocation>
</comment>
<comment type="activity regulation">
    <text evidence="12">Na(+) is not transported, but it plays an essential structural role and its presence is essential for fluoride channel function.</text>
</comment>
<dbReference type="GO" id="GO:0062054">
    <property type="term" value="F:fluoride channel activity"/>
    <property type="evidence" value="ECO:0007669"/>
    <property type="project" value="UniProtKB-UniRule"/>
</dbReference>
<dbReference type="PANTHER" id="PTHR28259:SF1">
    <property type="entry name" value="FLUORIDE EXPORT PROTEIN 1-RELATED"/>
    <property type="match status" value="1"/>
</dbReference>
<evidence type="ECO:0000256" key="8">
    <source>
        <dbReference type="ARBA" id="ARBA00023136"/>
    </source>
</evidence>
<gene>
    <name evidence="12 13" type="primary">crcB</name>
    <name evidence="12" type="synonym">fluC</name>
    <name evidence="13" type="ORF">KL86APRO_30401</name>
</gene>
<keyword evidence="4 12" id="KW-0812">Transmembrane</keyword>
<comment type="catalytic activity">
    <reaction evidence="11">
        <text>fluoride(in) = fluoride(out)</text>
        <dbReference type="Rhea" id="RHEA:76159"/>
        <dbReference type="ChEBI" id="CHEBI:17051"/>
    </reaction>
    <physiologicalReaction direction="left-to-right" evidence="11">
        <dbReference type="Rhea" id="RHEA:76160"/>
    </physiologicalReaction>
</comment>
<feature type="binding site" evidence="12">
    <location>
        <position position="97"/>
    </location>
    <ligand>
        <name>Na(+)</name>
        <dbReference type="ChEBI" id="CHEBI:29101"/>
        <note>structural</note>
    </ligand>
</feature>
<dbReference type="EMBL" id="FLUO01000003">
    <property type="protein sequence ID" value="SBW12910.1"/>
    <property type="molecule type" value="Genomic_DNA"/>
</dbReference>
<keyword evidence="7 12" id="KW-0406">Ion transport</keyword>
<dbReference type="PANTHER" id="PTHR28259">
    <property type="entry name" value="FLUORIDE EXPORT PROTEIN 1-RELATED"/>
    <property type="match status" value="1"/>
</dbReference>
<evidence type="ECO:0000256" key="6">
    <source>
        <dbReference type="ARBA" id="ARBA00023053"/>
    </source>
</evidence>
<evidence type="ECO:0000256" key="1">
    <source>
        <dbReference type="ARBA" id="ARBA00004651"/>
    </source>
</evidence>
<name>A0A212KMN6_9PROT</name>
<proteinExistence type="inferred from homology"/>
<protein>
    <recommendedName>
        <fullName evidence="12">Fluoride-specific ion channel FluC</fullName>
    </recommendedName>
</protein>
<feature type="transmembrane region" description="Helical" evidence="12">
    <location>
        <begin position="20"/>
        <end position="40"/>
    </location>
</feature>
<keyword evidence="9 12" id="KW-0407">Ion channel</keyword>
<dbReference type="NCBIfam" id="NF010791">
    <property type="entry name" value="PRK14195.1"/>
    <property type="match status" value="1"/>
</dbReference>
<evidence type="ECO:0000256" key="2">
    <source>
        <dbReference type="ARBA" id="ARBA00022475"/>
    </source>
</evidence>
<evidence type="ECO:0000256" key="10">
    <source>
        <dbReference type="ARBA" id="ARBA00035120"/>
    </source>
</evidence>
<dbReference type="AlphaFoldDB" id="A0A212KMN6"/>
<feature type="transmembrane region" description="Helical" evidence="12">
    <location>
        <begin position="116"/>
        <end position="140"/>
    </location>
</feature>
<feature type="transmembrane region" description="Helical" evidence="12">
    <location>
        <begin position="52"/>
        <end position="74"/>
    </location>
</feature>
<dbReference type="GO" id="GO:0140114">
    <property type="term" value="P:cellular detoxification of fluoride"/>
    <property type="evidence" value="ECO:0007669"/>
    <property type="project" value="UniProtKB-UniRule"/>
</dbReference>
<evidence type="ECO:0000256" key="4">
    <source>
        <dbReference type="ARBA" id="ARBA00022692"/>
    </source>
</evidence>
<dbReference type="NCBIfam" id="TIGR00494">
    <property type="entry name" value="crcB"/>
    <property type="match status" value="1"/>
</dbReference>
<accession>A0A212KMN6</accession>
<evidence type="ECO:0000256" key="12">
    <source>
        <dbReference type="HAMAP-Rule" id="MF_00454"/>
    </source>
</evidence>
<evidence type="ECO:0000256" key="7">
    <source>
        <dbReference type="ARBA" id="ARBA00023065"/>
    </source>
</evidence>
<keyword evidence="8 12" id="KW-0472">Membrane</keyword>
<reference evidence="13" key="1">
    <citation type="submission" date="2016-04" db="EMBL/GenBank/DDBJ databases">
        <authorList>
            <person name="Evans L.H."/>
            <person name="Alamgir A."/>
            <person name="Owens N."/>
            <person name="Weber N.D."/>
            <person name="Virtaneva K."/>
            <person name="Barbian K."/>
            <person name="Babar A."/>
            <person name="Rosenke K."/>
        </authorList>
    </citation>
    <scope>NUCLEOTIDE SEQUENCE</scope>
    <source>
        <strain evidence="13">86</strain>
    </source>
</reference>
<keyword evidence="2 12" id="KW-1003">Cell membrane</keyword>
<evidence type="ECO:0000256" key="9">
    <source>
        <dbReference type="ARBA" id="ARBA00023303"/>
    </source>
</evidence>
<comment type="function">
    <text evidence="12">Fluoride-specific ion channel. Important for reducing fluoride concentration in the cell, thus reducing its toxicity.</text>
</comment>
<keyword evidence="12" id="KW-0813">Transport</keyword>
<evidence type="ECO:0000256" key="11">
    <source>
        <dbReference type="ARBA" id="ARBA00035585"/>
    </source>
</evidence>
<dbReference type="Pfam" id="PF02537">
    <property type="entry name" value="CRCB"/>
    <property type="match status" value="1"/>
</dbReference>
<evidence type="ECO:0000256" key="5">
    <source>
        <dbReference type="ARBA" id="ARBA00022989"/>
    </source>
</evidence>
<feature type="binding site" evidence="12">
    <location>
        <position position="94"/>
    </location>
    <ligand>
        <name>Na(+)</name>
        <dbReference type="ChEBI" id="CHEBI:29101"/>
        <note>structural</note>
    </ligand>
</feature>
<dbReference type="InterPro" id="IPR003691">
    <property type="entry name" value="FluC"/>
</dbReference>